<evidence type="ECO:0000313" key="2">
    <source>
        <dbReference type="EMBL" id="PSL41267.1"/>
    </source>
</evidence>
<sequence>MMTQNFEDILGSTLRYLRKQKGMTQKELALGVCTQAQISRIENGEMLPSALICFELVHKLGMGIDYFYSLVKNPRSDYMLVFKEEVERLIQNRDYKELDKLIQSEKANPLFQNPDDQQFMLWHEGIASFHYHQDYKQAFAQLHEALYKVIPSNHESLYTVQEINIVHSLGVFYYVLKDYDNALITLDQALDFIDKRLIQPLNSIKIRVLFTKSQVLTDKGEYEEALKTCEKGITLALKNETFKLLGELYYQKGYVALFLSQKNTAYNCLVRSAQVFEITNNPHMTAYPYEIISSYDLDETK</sequence>
<name>A0A2P8H4X6_9BACI</name>
<dbReference type="PANTHER" id="PTHR37038:SF14">
    <property type="entry name" value="TRANSCRIPTIONAL ACTIVATOR"/>
    <property type="match status" value="1"/>
</dbReference>
<feature type="domain" description="HTH cro/C1-type" evidence="1">
    <location>
        <begin position="14"/>
        <end position="67"/>
    </location>
</feature>
<organism evidence="2 3">
    <name type="scientific">Salsuginibacillus halophilus</name>
    <dbReference type="NCBI Taxonomy" id="517424"/>
    <lineage>
        <taxon>Bacteria</taxon>
        <taxon>Bacillati</taxon>
        <taxon>Bacillota</taxon>
        <taxon>Bacilli</taxon>
        <taxon>Bacillales</taxon>
        <taxon>Bacillaceae</taxon>
        <taxon>Salsuginibacillus</taxon>
    </lineage>
</organism>
<dbReference type="SMART" id="SM00530">
    <property type="entry name" value="HTH_XRE"/>
    <property type="match status" value="1"/>
</dbReference>
<gene>
    <name evidence="2" type="ORF">B0H94_12013</name>
</gene>
<dbReference type="PROSITE" id="PS50943">
    <property type="entry name" value="HTH_CROC1"/>
    <property type="match status" value="1"/>
</dbReference>
<dbReference type="InterPro" id="IPR010982">
    <property type="entry name" value="Lambda_DNA-bd_dom_sf"/>
</dbReference>
<dbReference type="EMBL" id="PYAV01000020">
    <property type="protein sequence ID" value="PSL41267.1"/>
    <property type="molecule type" value="Genomic_DNA"/>
</dbReference>
<dbReference type="OrthoDB" id="1150409at2"/>
<dbReference type="AlphaFoldDB" id="A0A2P8H4X6"/>
<dbReference type="PANTHER" id="PTHR37038">
    <property type="entry name" value="TRANSCRIPTIONAL REGULATOR-RELATED"/>
    <property type="match status" value="1"/>
</dbReference>
<dbReference type="Proteomes" id="UP000242310">
    <property type="component" value="Unassembled WGS sequence"/>
</dbReference>
<dbReference type="InterPro" id="IPR001387">
    <property type="entry name" value="Cro/C1-type_HTH"/>
</dbReference>
<dbReference type="Gene3D" id="1.25.40.10">
    <property type="entry name" value="Tetratricopeptide repeat domain"/>
    <property type="match status" value="1"/>
</dbReference>
<dbReference type="Pfam" id="PF01381">
    <property type="entry name" value="HTH_3"/>
    <property type="match status" value="1"/>
</dbReference>
<evidence type="ECO:0000313" key="3">
    <source>
        <dbReference type="Proteomes" id="UP000242310"/>
    </source>
</evidence>
<evidence type="ECO:0000259" key="1">
    <source>
        <dbReference type="PROSITE" id="PS50943"/>
    </source>
</evidence>
<dbReference type="SUPFAM" id="SSF48452">
    <property type="entry name" value="TPR-like"/>
    <property type="match status" value="1"/>
</dbReference>
<dbReference type="Pfam" id="PF18768">
    <property type="entry name" value="RNPP_C"/>
    <property type="match status" value="1"/>
</dbReference>
<dbReference type="InterPro" id="IPR053163">
    <property type="entry name" value="HTH-type_regulator_Rgg"/>
</dbReference>
<protein>
    <submittedName>
        <fullName evidence="2">Xre family transcriptional regulator</fullName>
    </submittedName>
</protein>
<proteinExistence type="predicted"/>
<reference evidence="2 3" key="1">
    <citation type="submission" date="2018-03" db="EMBL/GenBank/DDBJ databases">
        <title>Genomic Encyclopedia of Type Strains, Phase III (KMG-III): the genomes of soil and plant-associated and newly described type strains.</title>
        <authorList>
            <person name="Whitman W."/>
        </authorList>
    </citation>
    <scope>NUCLEOTIDE SEQUENCE [LARGE SCALE GENOMIC DNA]</scope>
    <source>
        <strain evidence="2 3">CGMCC 1.07653</strain>
    </source>
</reference>
<keyword evidence="3" id="KW-1185">Reference proteome</keyword>
<dbReference type="InterPro" id="IPR011990">
    <property type="entry name" value="TPR-like_helical_dom_sf"/>
</dbReference>
<dbReference type="SMART" id="SM00028">
    <property type="entry name" value="TPR"/>
    <property type="match status" value="3"/>
</dbReference>
<comment type="caution">
    <text evidence="2">The sequence shown here is derived from an EMBL/GenBank/DDBJ whole genome shotgun (WGS) entry which is preliminary data.</text>
</comment>
<accession>A0A2P8H4X6</accession>
<dbReference type="CDD" id="cd00093">
    <property type="entry name" value="HTH_XRE"/>
    <property type="match status" value="1"/>
</dbReference>
<dbReference type="GO" id="GO:0003677">
    <property type="term" value="F:DNA binding"/>
    <property type="evidence" value="ECO:0007669"/>
    <property type="project" value="InterPro"/>
</dbReference>
<dbReference type="InterPro" id="IPR041315">
    <property type="entry name" value="PlcR_TPR"/>
</dbReference>
<dbReference type="RefSeq" id="WP_106589969.1">
    <property type="nucleotide sequence ID" value="NZ_PYAV01000020.1"/>
</dbReference>
<dbReference type="SUPFAM" id="SSF47413">
    <property type="entry name" value="lambda repressor-like DNA-binding domains"/>
    <property type="match status" value="1"/>
</dbReference>
<dbReference type="InterPro" id="IPR019734">
    <property type="entry name" value="TPR_rpt"/>
</dbReference>